<feature type="compositionally biased region" description="Low complexity" evidence="1">
    <location>
        <begin position="518"/>
        <end position="534"/>
    </location>
</feature>
<sequence length="534" mass="58577">MDENHQEGGTPFNLSELTEFQFGPAWARKGNDASKPQKYEEMSSRDYAPKRRDAERKPSFRDRRSGADRNADRRDGRAKGREGRGERAPRRLPAPTPGLRVELRPANSILEIFATQIQRQKRALPLLDLARVVMASRDRFDLVFMKLENGPMMIHSRLGDGACWLSEEEAVAYLWKADWFGKFYSREEIETPAPSGNFNAIAVCSLGGELIGPVNWHGYQAALMHLYREKYAQMDLSSFKARVRVDKSEETVAAWLKQASRTVVWKPLRDAEVVLSDAKAVEADFKAKHYAEAYEVVDKVFVNGATPRALLSPGLAAHLAILSDKTARFPQMLIPNLCHGLARHHIPIYKWQGHHYTGPSRVRAIPADMVLADRMMAIVNWTKENSGSKVDAMCAALSGVPNATDEAGKQATVDAYAPYVADMIWLLEQGFIVVTADNSIWYPKGSLAPEPAKAPAGARRSGKRAKNAKNAAAAEAKSETPAPETAPAAAEEAPAAPADEPTAEPAAEPEAPRPEPQPEASAAAPESPAESPEA</sequence>
<feature type="region of interest" description="Disordered" evidence="1">
    <location>
        <begin position="23"/>
        <end position="99"/>
    </location>
</feature>
<dbReference type="EMBL" id="DXFQ01000145">
    <property type="protein sequence ID" value="HIX20488.1"/>
    <property type="molecule type" value="Genomic_DNA"/>
</dbReference>
<dbReference type="AlphaFoldDB" id="A0A9D1VCD7"/>
<evidence type="ECO:0000313" key="2">
    <source>
        <dbReference type="EMBL" id="HIX20488.1"/>
    </source>
</evidence>
<name>A0A9D1VCD7_9BACT</name>
<gene>
    <name evidence="2" type="ORF">H9862_07815</name>
</gene>
<evidence type="ECO:0000256" key="1">
    <source>
        <dbReference type="SAM" id="MobiDB-lite"/>
    </source>
</evidence>
<evidence type="ECO:0000313" key="3">
    <source>
        <dbReference type="Proteomes" id="UP000823964"/>
    </source>
</evidence>
<reference evidence="2" key="1">
    <citation type="journal article" date="2021" name="PeerJ">
        <title>Extensive microbial diversity within the chicken gut microbiome revealed by metagenomics and culture.</title>
        <authorList>
            <person name="Gilroy R."/>
            <person name="Ravi A."/>
            <person name="Getino M."/>
            <person name="Pursley I."/>
            <person name="Horton D.L."/>
            <person name="Alikhan N.F."/>
            <person name="Baker D."/>
            <person name="Gharbi K."/>
            <person name="Hall N."/>
            <person name="Watson M."/>
            <person name="Adriaenssens E.M."/>
            <person name="Foster-Nyarko E."/>
            <person name="Jarju S."/>
            <person name="Secka A."/>
            <person name="Antonio M."/>
            <person name="Oren A."/>
            <person name="Chaudhuri R.R."/>
            <person name="La Ragione R."/>
            <person name="Hildebrand F."/>
            <person name="Pallen M.J."/>
        </authorList>
    </citation>
    <scope>NUCLEOTIDE SEQUENCE</scope>
    <source>
        <strain evidence="2">14975</strain>
    </source>
</reference>
<reference evidence="2" key="2">
    <citation type="submission" date="2021-04" db="EMBL/GenBank/DDBJ databases">
        <authorList>
            <person name="Gilroy R."/>
        </authorList>
    </citation>
    <scope>NUCLEOTIDE SEQUENCE</scope>
    <source>
        <strain evidence="2">14975</strain>
    </source>
</reference>
<organism evidence="2 3">
    <name type="scientific">Candidatus Akkermansia intestinigallinarum</name>
    <dbReference type="NCBI Taxonomy" id="2838431"/>
    <lineage>
        <taxon>Bacteria</taxon>
        <taxon>Pseudomonadati</taxon>
        <taxon>Verrucomicrobiota</taxon>
        <taxon>Verrucomicrobiia</taxon>
        <taxon>Verrucomicrobiales</taxon>
        <taxon>Akkermansiaceae</taxon>
        <taxon>Akkermansia</taxon>
    </lineage>
</organism>
<feature type="region of interest" description="Disordered" evidence="1">
    <location>
        <begin position="444"/>
        <end position="534"/>
    </location>
</feature>
<accession>A0A9D1VCD7</accession>
<feature type="compositionally biased region" description="Low complexity" evidence="1">
    <location>
        <begin position="468"/>
        <end position="509"/>
    </location>
</feature>
<comment type="caution">
    <text evidence="2">The sequence shown here is derived from an EMBL/GenBank/DDBJ whole genome shotgun (WGS) entry which is preliminary data.</text>
</comment>
<proteinExistence type="predicted"/>
<dbReference type="Proteomes" id="UP000823964">
    <property type="component" value="Unassembled WGS sequence"/>
</dbReference>
<feature type="compositionally biased region" description="Basic and acidic residues" evidence="1">
    <location>
        <begin position="29"/>
        <end position="89"/>
    </location>
</feature>
<protein>
    <submittedName>
        <fullName evidence="2">Uncharacterized protein</fullName>
    </submittedName>
</protein>